<comment type="caution">
    <text evidence="2">The sequence shown here is derived from an EMBL/GenBank/DDBJ whole genome shotgun (WGS) entry which is preliminary data.</text>
</comment>
<evidence type="ECO:0000313" key="3">
    <source>
        <dbReference type="Proteomes" id="UP001174209"/>
    </source>
</evidence>
<evidence type="ECO:0000259" key="1">
    <source>
        <dbReference type="PROSITE" id="PS51186"/>
    </source>
</evidence>
<dbReference type="Proteomes" id="UP001174209">
    <property type="component" value="Unassembled WGS sequence"/>
</dbReference>
<dbReference type="InterPro" id="IPR000182">
    <property type="entry name" value="GNAT_dom"/>
</dbReference>
<accession>A0ABT8JZW0</accession>
<organism evidence="2 3">
    <name type="scientific">Arthrobacter burdickii</name>
    <dbReference type="NCBI Taxonomy" id="3035920"/>
    <lineage>
        <taxon>Bacteria</taxon>
        <taxon>Bacillati</taxon>
        <taxon>Actinomycetota</taxon>
        <taxon>Actinomycetes</taxon>
        <taxon>Micrococcales</taxon>
        <taxon>Micrococcaceae</taxon>
        <taxon>Arthrobacter</taxon>
    </lineage>
</organism>
<dbReference type="PROSITE" id="PS51186">
    <property type="entry name" value="GNAT"/>
    <property type="match status" value="1"/>
</dbReference>
<evidence type="ECO:0000313" key="2">
    <source>
        <dbReference type="EMBL" id="MDN4610713.1"/>
    </source>
</evidence>
<dbReference type="EMBL" id="JAROCG010000001">
    <property type="protein sequence ID" value="MDN4610713.1"/>
    <property type="molecule type" value="Genomic_DNA"/>
</dbReference>
<reference evidence="2" key="1">
    <citation type="submission" date="2023-06" db="EMBL/GenBank/DDBJ databases">
        <title>MT1 and MT2 Draft Genomes of Novel Species.</title>
        <authorList>
            <person name="Venkateswaran K."/>
        </authorList>
    </citation>
    <scope>NUCLEOTIDE SEQUENCE</scope>
    <source>
        <strain evidence="2">IIF3SC-B10</strain>
    </source>
</reference>
<protein>
    <submittedName>
        <fullName evidence="2">GNAT family N-acetyltransferase</fullName>
    </submittedName>
</protein>
<dbReference type="Pfam" id="PF00583">
    <property type="entry name" value="Acetyltransf_1"/>
    <property type="match status" value="1"/>
</dbReference>
<sequence>MTAISLLRVPATLAEPEGDDFAQSARVSDAVERAIWGHDDHGMDPAERLARDQPTADRGFVLGVARDRGRIVANVGIGIPPRDNLRSAVVQIEVLPSYRRQGIATALLAFAEQEMADRGRSIAMAWSEVRVDDGPEAGPVLVPASGAGSFPATDPSAILALRSGFELVQVDRQSVLHLADVQGGRDGIARQEREARAVGSGDYDLVGWTDSCPEDLIDDYSLLRQRMSTDPPLGGFAQEEEAWDADRIRREEDRARMAGAETLVCAVRHTASGQLVGHTILDRSEAKPAVVYQEDTLVLGGHRGHRLGLWLKAANLRRVLDEWPTAQRIYTWNAEENSHMLDVNVALGFRPSGRTAGWQKTLG</sequence>
<proteinExistence type="predicted"/>
<dbReference type="SUPFAM" id="SSF55729">
    <property type="entry name" value="Acyl-CoA N-acyltransferases (Nat)"/>
    <property type="match status" value="2"/>
</dbReference>
<name>A0ABT8JZW0_9MICC</name>
<keyword evidence="3" id="KW-1185">Reference proteome</keyword>
<feature type="domain" description="N-acetyltransferase" evidence="1">
    <location>
        <begin position="11"/>
        <end position="194"/>
    </location>
</feature>
<dbReference type="CDD" id="cd04301">
    <property type="entry name" value="NAT_SF"/>
    <property type="match status" value="1"/>
</dbReference>
<dbReference type="Gene3D" id="3.40.630.30">
    <property type="match status" value="1"/>
</dbReference>
<gene>
    <name evidence="2" type="ORF">P5G52_07505</name>
</gene>
<dbReference type="RefSeq" id="WP_301226136.1">
    <property type="nucleotide sequence ID" value="NZ_JAROCG010000001.1"/>
</dbReference>
<dbReference type="InterPro" id="IPR016181">
    <property type="entry name" value="Acyl_CoA_acyltransferase"/>
</dbReference>